<reference evidence="16 17" key="1">
    <citation type="journal article" date="2011" name="Nature">
        <title>Genome sequencing reveals insights into physiology and longevity of the naked mole rat.</title>
        <authorList>
            <person name="Kim E.B."/>
            <person name="Fang X."/>
            <person name="Fushan A.A."/>
            <person name="Huang Z."/>
            <person name="Lobanov A.V."/>
            <person name="Han L."/>
            <person name="Marino S.M."/>
            <person name="Sun X."/>
            <person name="Turanov A.A."/>
            <person name="Yang P."/>
            <person name="Yim S.H."/>
            <person name="Zhao X."/>
            <person name="Kasaikina M.V."/>
            <person name="Stoletzki N."/>
            <person name="Peng C."/>
            <person name="Polak P."/>
            <person name="Xiong Z."/>
            <person name="Kiezun A."/>
            <person name="Zhu Y."/>
            <person name="Chen Y."/>
            <person name="Kryukov G.V."/>
            <person name="Zhang Q."/>
            <person name="Peshkin L."/>
            <person name="Yang L."/>
            <person name="Bronson R.T."/>
            <person name="Buffenstein R."/>
            <person name="Wang B."/>
            <person name="Han C."/>
            <person name="Li Q."/>
            <person name="Chen L."/>
            <person name="Zhao W."/>
            <person name="Sunyaev S.R."/>
            <person name="Park T.J."/>
            <person name="Zhang G."/>
            <person name="Wang J."/>
            <person name="Gladyshev V.N."/>
        </authorList>
    </citation>
    <scope>NUCLEOTIDE SEQUENCE [LARGE SCALE GENOMIC DNA]</scope>
</reference>
<dbReference type="InParanoid" id="G5B0W5"/>
<evidence type="ECO:0000256" key="7">
    <source>
        <dbReference type="ARBA" id="ARBA00022989"/>
    </source>
</evidence>
<dbReference type="InterPro" id="IPR013783">
    <property type="entry name" value="Ig-like_fold"/>
</dbReference>
<evidence type="ECO:0000256" key="12">
    <source>
        <dbReference type="ARBA" id="ARBA00059484"/>
    </source>
</evidence>
<keyword evidence="5 14" id="KW-0812">Transmembrane</keyword>
<evidence type="ECO:0000256" key="4">
    <source>
        <dbReference type="ARBA" id="ARBA00022525"/>
    </source>
</evidence>
<dbReference type="Gene3D" id="2.60.40.10">
    <property type="entry name" value="Immunoglobulins"/>
    <property type="match status" value="1"/>
</dbReference>
<keyword evidence="9" id="KW-1015">Disulfide bond</keyword>
<comment type="subcellular location">
    <subcellularLocation>
        <location evidence="1">Cell membrane</location>
        <topology evidence="1">Single-pass type I membrane protein</topology>
    </subcellularLocation>
    <subcellularLocation>
        <location evidence="2">Secreted</location>
    </subcellularLocation>
</comment>
<name>G5B0W5_HETGA</name>
<evidence type="ECO:0000256" key="13">
    <source>
        <dbReference type="ARBA" id="ARBA00071759"/>
    </source>
</evidence>
<feature type="transmembrane region" description="Helical" evidence="14">
    <location>
        <begin position="303"/>
        <end position="331"/>
    </location>
</feature>
<keyword evidence="3" id="KW-1003">Cell membrane</keyword>
<evidence type="ECO:0000256" key="8">
    <source>
        <dbReference type="ARBA" id="ARBA00023136"/>
    </source>
</evidence>
<dbReference type="GO" id="GO:0005576">
    <property type="term" value="C:extracellular region"/>
    <property type="evidence" value="ECO:0007669"/>
    <property type="project" value="UniProtKB-SubCell"/>
</dbReference>
<dbReference type="EMBL" id="JH167903">
    <property type="protein sequence ID" value="EHB02926.1"/>
    <property type="molecule type" value="Genomic_DNA"/>
</dbReference>
<proteinExistence type="predicted"/>
<keyword evidence="6" id="KW-0732">Signal</keyword>
<sequence>MKAKVKVLQERKQAVSWKLALSLCLSGSSWGQQNWPLQGCCCTWNIVLVAVTINKPFFTQCEWQEPGALTVLPPLVSPSCFPSSLGPSGNSQVGVAGLGFWKSASGPLLSAPGGCWGGVSQGSYWCLALQGVPLWGLSWQQESLPEVCGALNVTVSPGPVVDYLEGDNASLLCHVSQKRRKDSLLAVRWFFAGTDSTEALMVKMTKLRAVQYYGNFSRSAHRRRLLLLEEQHGALYRLSVLTLRPADQGQYVCRVQEISKHRNKWTAWSNGSSATEMRVISLKASEESSFKKKKETWAFFEDLYMYAVLVCCVGILSVLLFTLVIICQSVFHKRKSRVRHYLVKCPQNSSGETVTSMTSLAPLQPKKGKRRKEKVDVPPEVPAKAPVATSFHRPKLLKPQRKGALAPCGPGPLTGLWPCTCCPPHPPELLLGSKMGLPKITEENLTYAELELTKPPRAAKGTPTSTVYAQILFEENKL</sequence>
<keyword evidence="4" id="KW-0964">Secreted</keyword>
<keyword evidence="8 14" id="KW-0472">Membrane</keyword>
<protein>
    <recommendedName>
        <fullName evidence="13">V-set and transmembrane domain-containing protein 4</fullName>
    </recommendedName>
</protein>
<dbReference type="PANTHER" id="PTHR12207:SF8">
    <property type="entry name" value="V-SET AND TRANSMEMBRANE DOMAIN-CONTAINING PROTEIN 4"/>
    <property type="match status" value="1"/>
</dbReference>
<evidence type="ECO:0000256" key="5">
    <source>
        <dbReference type="ARBA" id="ARBA00022692"/>
    </source>
</evidence>
<evidence type="ECO:0000256" key="3">
    <source>
        <dbReference type="ARBA" id="ARBA00022475"/>
    </source>
</evidence>
<organism evidence="16 17">
    <name type="scientific">Heterocephalus glaber</name>
    <name type="common">Naked mole rat</name>
    <dbReference type="NCBI Taxonomy" id="10181"/>
    <lineage>
        <taxon>Eukaryota</taxon>
        <taxon>Metazoa</taxon>
        <taxon>Chordata</taxon>
        <taxon>Craniata</taxon>
        <taxon>Vertebrata</taxon>
        <taxon>Euteleostomi</taxon>
        <taxon>Mammalia</taxon>
        <taxon>Eutheria</taxon>
        <taxon>Euarchontoglires</taxon>
        <taxon>Glires</taxon>
        <taxon>Rodentia</taxon>
        <taxon>Hystricomorpha</taxon>
        <taxon>Bathyergidae</taxon>
        <taxon>Heterocephalus</taxon>
    </lineage>
</organism>
<keyword evidence="7 14" id="KW-1133">Transmembrane helix</keyword>
<evidence type="ECO:0000256" key="1">
    <source>
        <dbReference type="ARBA" id="ARBA00004251"/>
    </source>
</evidence>
<evidence type="ECO:0000313" key="17">
    <source>
        <dbReference type="Proteomes" id="UP000006813"/>
    </source>
</evidence>
<evidence type="ECO:0000313" key="16">
    <source>
        <dbReference type="EMBL" id="EHB02926.1"/>
    </source>
</evidence>
<evidence type="ECO:0000256" key="10">
    <source>
        <dbReference type="ARBA" id="ARBA00023180"/>
    </source>
</evidence>
<dbReference type="STRING" id="10181.G5B0W5"/>
<gene>
    <name evidence="16" type="ORF">GW7_11357</name>
</gene>
<evidence type="ECO:0000256" key="2">
    <source>
        <dbReference type="ARBA" id="ARBA00004613"/>
    </source>
</evidence>
<evidence type="ECO:0000256" key="14">
    <source>
        <dbReference type="SAM" id="Phobius"/>
    </source>
</evidence>
<dbReference type="Proteomes" id="UP000006813">
    <property type="component" value="Unassembled WGS sequence"/>
</dbReference>
<keyword evidence="10" id="KW-0325">Glycoprotein</keyword>
<evidence type="ECO:0000256" key="11">
    <source>
        <dbReference type="ARBA" id="ARBA00023319"/>
    </source>
</evidence>
<dbReference type="PANTHER" id="PTHR12207">
    <property type="entry name" value="V-SET AND TRANSMEMBRANE DOMAIN-CONTAINING PROTEIN"/>
    <property type="match status" value="1"/>
</dbReference>
<dbReference type="InterPro" id="IPR036179">
    <property type="entry name" value="Ig-like_dom_sf"/>
</dbReference>
<dbReference type="FunCoup" id="G5B0W5">
    <property type="interactions" value="70"/>
</dbReference>
<evidence type="ECO:0000259" key="15">
    <source>
        <dbReference type="PROSITE" id="PS50835"/>
    </source>
</evidence>
<accession>G5B0W5</accession>
<dbReference type="InterPro" id="IPR007110">
    <property type="entry name" value="Ig-like_dom"/>
</dbReference>
<dbReference type="FunFam" id="2.60.40.10:FF:000667">
    <property type="entry name" value="V-set and transmembrane domain containing 4"/>
    <property type="match status" value="1"/>
</dbReference>
<dbReference type="InterPro" id="IPR051102">
    <property type="entry name" value="IgSF_V-set/TM_domain"/>
</dbReference>
<evidence type="ECO:0000256" key="6">
    <source>
        <dbReference type="ARBA" id="ARBA00022729"/>
    </source>
</evidence>
<comment type="function">
    <text evidence="12">Peptide Lv enhances L-type voltage-gated calcium channel (L-VGCC) currents in retinal photoreceptors.</text>
</comment>
<dbReference type="SUPFAM" id="SSF48726">
    <property type="entry name" value="Immunoglobulin"/>
    <property type="match status" value="1"/>
</dbReference>
<keyword evidence="11" id="KW-0393">Immunoglobulin domain</keyword>
<dbReference type="GO" id="GO:0005886">
    <property type="term" value="C:plasma membrane"/>
    <property type="evidence" value="ECO:0007669"/>
    <property type="project" value="UniProtKB-SubCell"/>
</dbReference>
<dbReference type="PROSITE" id="PS50835">
    <property type="entry name" value="IG_LIKE"/>
    <property type="match status" value="1"/>
</dbReference>
<feature type="domain" description="Ig-like" evidence="15">
    <location>
        <begin position="145"/>
        <end position="281"/>
    </location>
</feature>
<dbReference type="AlphaFoldDB" id="G5B0W5"/>
<evidence type="ECO:0000256" key="9">
    <source>
        <dbReference type="ARBA" id="ARBA00023157"/>
    </source>
</evidence>